<dbReference type="EMBL" id="OZ075141">
    <property type="protein sequence ID" value="CAL5032953.1"/>
    <property type="molecule type" value="Genomic_DNA"/>
</dbReference>
<proteinExistence type="predicted"/>
<dbReference type="Proteomes" id="UP001497457">
    <property type="component" value="Chromosome 31b"/>
</dbReference>
<dbReference type="Pfam" id="PF07762">
    <property type="entry name" value="DUF1618"/>
    <property type="match status" value="1"/>
</dbReference>
<dbReference type="PANTHER" id="PTHR33074">
    <property type="entry name" value="EXPRESSED PROTEIN-RELATED"/>
    <property type="match status" value="1"/>
</dbReference>
<accession>A0ABC9D894</accession>
<dbReference type="PANTHER" id="PTHR33074:SF68">
    <property type="entry name" value="OS09G0557100 PROTEIN"/>
    <property type="match status" value="1"/>
</dbReference>
<gene>
    <name evidence="2" type="ORF">URODEC1_LOCUS82504</name>
</gene>
<sequence length="451" mass="49418">MADEKSTNPSLRPPLHGYHDGDGDGSSSWVLLDLYPYIADRKNSTSASAMMRGGDKIRVTLCAAPPPLVSYVCVWCPGLPASEIYKATLEAAESDLLLVRVTLVSRDPHGEFFVYKASSKGACPLLRPLHVPLDCLRRRNHIGLLAHTDVAGALPRGEDDDAGIRSHGPGGGVRLHPYRDGDAIRFRPHDEGLDHYFVAALCYKTCTDETSTTTFNLWVYNSTDDKWTASPISLHGTPPPRQLTAKVIVLGQGGQLAFVDPWRGIVICDVLGCTPPSYLPVPEQISWYTRCPDEAQLARDAVLVDGRLTLIDLCYLDATCSTWEVSAWSKGVFSSDEGWCHDYEVLSRDILIDGDTENASLLPRIKDGEGAVRPTLEGLHIAHPVLSLTASHVVYIMAKVGIDDTKALLLSVDMRTKKLQAVSVFDGERMYGMFSYTCTQSRIPGYFNPVG</sequence>
<dbReference type="AlphaFoldDB" id="A0ABC9D894"/>
<keyword evidence="3" id="KW-1185">Reference proteome</keyword>
<evidence type="ECO:0000313" key="3">
    <source>
        <dbReference type="Proteomes" id="UP001497457"/>
    </source>
</evidence>
<evidence type="ECO:0000313" key="2">
    <source>
        <dbReference type="EMBL" id="CAL5032953.1"/>
    </source>
</evidence>
<protein>
    <recommendedName>
        <fullName evidence="1">DUF1618 domain-containing protein</fullName>
    </recommendedName>
</protein>
<reference evidence="2" key="1">
    <citation type="submission" date="2024-10" db="EMBL/GenBank/DDBJ databases">
        <authorList>
            <person name="Ryan C."/>
        </authorList>
    </citation>
    <scope>NUCLEOTIDE SEQUENCE [LARGE SCALE GENOMIC DNA]</scope>
</reference>
<feature type="domain" description="DUF1618" evidence="1">
    <location>
        <begin position="259"/>
        <end position="395"/>
    </location>
</feature>
<organism evidence="2 3">
    <name type="scientific">Urochloa decumbens</name>
    <dbReference type="NCBI Taxonomy" id="240449"/>
    <lineage>
        <taxon>Eukaryota</taxon>
        <taxon>Viridiplantae</taxon>
        <taxon>Streptophyta</taxon>
        <taxon>Embryophyta</taxon>
        <taxon>Tracheophyta</taxon>
        <taxon>Spermatophyta</taxon>
        <taxon>Magnoliopsida</taxon>
        <taxon>Liliopsida</taxon>
        <taxon>Poales</taxon>
        <taxon>Poaceae</taxon>
        <taxon>PACMAD clade</taxon>
        <taxon>Panicoideae</taxon>
        <taxon>Panicodae</taxon>
        <taxon>Paniceae</taxon>
        <taxon>Melinidinae</taxon>
        <taxon>Urochloa</taxon>
    </lineage>
</organism>
<evidence type="ECO:0000259" key="1">
    <source>
        <dbReference type="Pfam" id="PF07762"/>
    </source>
</evidence>
<name>A0ABC9D894_9POAL</name>
<dbReference type="InterPro" id="IPR011676">
    <property type="entry name" value="DUF1618"/>
</dbReference>